<gene>
    <name evidence="1" type="ORF">PU560_00045</name>
</gene>
<accession>A0ABT5TRY9</accession>
<feature type="non-terminal residue" evidence="1">
    <location>
        <position position="73"/>
    </location>
</feature>
<name>A0ABT5TRY9_9MICO</name>
<keyword evidence="2" id="KW-1185">Reference proteome</keyword>
<comment type="caution">
    <text evidence="1">The sequence shown here is derived from an EMBL/GenBank/DDBJ whole genome shotgun (WGS) entry which is preliminary data.</text>
</comment>
<proteinExistence type="predicted"/>
<evidence type="ECO:0000313" key="1">
    <source>
        <dbReference type="EMBL" id="MDD9204848.1"/>
    </source>
</evidence>
<sequence length="73" mass="7814">LDPAGEADRYTYSISTTDTYGKEWIEYSVVASDGLQETTLGPVRVDLVDDDADSDATGPVLQVTEVSADTDNV</sequence>
<feature type="non-terminal residue" evidence="1">
    <location>
        <position position="1"/>
    </location>
</feature>
<dbReference type="EMBL" id="JARACI010000011">
    <property type="protein sequence ID" value="MDD9204848.1"/>
    <property type="molecule type" value="Genomic_DNA"/>
</dbReference>
<reference evidence="1" key="1">
    <citation type="submission" date="2023-02" db="EMBL/GenBank/DDBJ databases">
        <title>Georgenia sp.10Sc9-8, isolated from a soil sample collected from the Taklamakan desert.</title>
        <authorList>
            <person name="Liu S."/>
        </authorList>
    </citation>
    <scope>NUCLEOTIDE SEQUENCE</scope>
    <source>
        <strain evidence="1">10Sc9-8</strain>
    </source>
</reference>
<evidence type="ECO:0000313" key="2">
    <source>
        <dbReference type="Proteomes" id="UP001165561"/>
    </source>
</evidence>
<evidence type="ECO:0008006" key="3">
    <source>
        <dbReference type="Google" id="ProtNLM"/>
    </source>
</evidence>
<protein>
    <recommendedName>
        <fullName evidence="3">Cadherin repeat domain-containing protein</fullName>
    </recommendedName>
</protein>
<dbReference type="Proteomes" id="UP001165561">
    <property type="component" value="Unassembled WGS sequence"/>
</dbReference>
<organism evidence="1 2">
    <name type="scientific">Georgenia halotolerans</name>
    <dbReference type="NCBI Taxonomy" id="3028317"/>
    <lineage>
        <taxon>Bacteria</taxon>
        <taxon>Bacillati</taxon>
        <taxon>Actinomycetota</taxon>
        <taxon>Actinomycetes</taxon>
        <taxon>Micrococcales</taxon>
        <taxon>Bogoriellaceae</taxon>
        <taxon>Georgenia</taxon>
    </lineage>
</organism>